<dbReference type="Pfam" id="PF00989">
    <property type="entry name" value="PAS"/>
    <property type="match status" value="1"/>
</dbReference>
<feature type="non-terminal residue" evidence="2">
    <location>
        <position position="323"/>
    </location>
</feature>
<dbReference type="CDD" id="cd00130">
    <property type="entry name" value="PAS"/>
    <property type="match status" value="2"/>
</dbReference>
<evidence type="ECO:0000313" key="3">
    <source>
        <dbReference type="Proteomes" id="UP000324832"/>
    </source>
</evidence>
<feature type="non-terminal residue" evidence="2">
    <location>
        <position position="1"/>
    </location>
</feature>
<keyword evidence="3" id="KW-1185">Reference proteome</keyword>
<protein>
    <recommendedName>
        <fullName evidence="1">PAS domain-containing protein</fullName>
    </recommendedName>
</protein>
<dbReference type="InterPro" id="IPR000014">
    <property type="entry name" value="PAS"/>
</dbReference>
<name>A0A5E4R468_9NEOP</name>
<proteinExistence type="predicted"/>
<dbReference type="AlphaFoldDB" id="A0A5E4R468"/>
<dbReference type="SMART" id="SM00091">
    <property type="entry name" value="PAS"/>
    <property type="match status" value="1"/>
</dbReference>
<evidence type="ECO:0000259" key="1">
    <source>
        <dbReference type="PROSITE" id="PS50112"/>
    </source>
</evidence>
<dbReference type="Pfam" id="PF14598">
    <property type="entry name" value="PAS_11"/>
    <property type="match status" value="1"/>
</dbReference>
<gene>
    <name evidence="2" type="ORF">LSINAPIS_LOCUS14750</name>
</gene>
<dbReference type="SUPFAM" id="SSF55785">
    <property type="entry name" value="PYP-like sensor domain (PAS domain)"/>
    <property type="match status" value="2"/>
</dbReference>
<sequence>CKFGKTIAYQSVVAVFGDSLEESHTNRFSEGFMRMLLNTTKGFLLGVTYRGIVVVVSPNVQQYTGYNEVDMLGRHIFQFVHSDDCEHLKSQLMPPLEFLGQYGELLVPDDAEGVRKISEALNQTKRQFVIRKSDKANLRNSGFHPCIRRARFKGERTMSSGNDVLFIGIARPSVDTFLSEKVIESFKMEYRTRHSIDGMIIEVDQRISYVIGYMTDEVRGVNAMNFMHYKDMRWVVVALREMYDQSRIIGESCYRIITKNGQLVYMRTLGKLDVDASTKAVTSFVCLNTMVTEEEGIALTTSMKKKYKMLIFNTDDITEDDME</sequence>
<dbReference type="PANTHER" id="PTHR23042">
    <property type="entry name" value="CIRCADIAN PROTEIN CLOCK/ARNT/BMAL/PAS"/>
    <property type="match status" value="1"/>
</dbReference>
<reference evidence="2 3" key="1">
    <citation type="submission" date="2017-07" db="EMBL/GenBank/DDBJ databases">
        <authorList>
            <person name="Talla V."/>
            <person name="Backstrom N."/>
        </authorList>
    </citation>
    <scope>NUCLEOTIDE SEQUENCE [LARGE SCALE GENOMIC DNA]</scope>
</reference>
<dbReference type="Gene3D" id="3.30.450.20">
    <property type="entry name" value="PAS domain"/>
    <property type="match status" value="2"/>
</dbReference>
<feature type="domain" description="PAS" evidence="1">
    <location>
        <begin position="197"/>
        <end position="246"/>
    </location>
</feature>
<dbReference type="EMBL" id="FZQP02006937">
    <property type="protein sequence ID" value="VVD05156.1"/>
    <property type="molecule type" value="Genomic_DNA"/>
</dbReference>
<accession>A0A5E4R468</accession>
<dbReference type="InterPro" id="IPR050933">
    <property type="entry name" value="Circadian_TF"/>
</dbReference>
<organism evidence="2 3">
    <name type="scientific">Leptidea sinapis</name>
    <dbReference type="NCBI Taxonomy" id="189913"/>
    <lineage>
        <taxon>Eukaryota</taxon>
        <taxon>Metazoa</taxon>
        <taxon>Ecdysozoa</taxon>
        <taxon>Arthropoda</taxon>
        <taxon>Hexapoda</taxon>
        <taxon>Insecta</taxon>
        <taxon>Pterygota</taxon>
        <taxon>Neoptera</taxon>
        <taxon>Endopterygota</taxon>
        <taxon>Lepidoptera</taxon>
        <taxon>Glossata</taxon>
        <taxon>Ditrysia</taxon>
        <taxon>Papilionoidea</taxon>
        <taxon>Pieridae</taxon>
        <taxon>Dismorphiinae</taxon>
        <taxon>Leptidea</taxon>
    </lineage>
</organism>
<dbReference type="InterPro" id="IPR013767">
    <property type="entry name" value="PAS_fold"/>
</dbReference>
<feature type="domain" description="PAS" evidence="1">
    <location>
        <begin position="29"/>
        <end position="92"/>
    </location>
</feature>
<dbReference type="PROSITE" id="PS50112">
    <property type="entry name" value="PAS"/>
    <property type="match status" value="2"/>
</dbReference>
<dbReference type="InterPro" id="IPR035965">
    <property type="entry name" value="PAS-like_dom_sf"/>
</dbReference>
<dbReference type="GO" id="GO:0006355">
    <property type="term" value="P:regulation of DNA-templated transcription"/>
    <property type="evidence" value="ECO:0007669"/>
    <property type="project" value="InterPro"/>
</dbReference>
<dbReference type="NCBIfam" id="TIGR00229">
    <property type="entry name" value="sensory_box"/>
    <property type="match status" value="1"/>
</dbReference>
<evidence type="ECO:0000313" key="2">
    <source>
        <dbReference type="EMBL" id="VVD05156.1"/>
    </source>
</evidence>
<dbReference type="Proteomes" id="UP000324832">
    <property type="component" value="Unassembled WGS sequence"/>
</dbReference>